<feature type="domain" description="Conserved oligomeric complex COG6 N-terminal" evidence="11">
    <location>
        <begin position="116"/>
        <end position="218"/>
    </location>
</feature>
<dbReference type="GO" id="GO:0017119">
    <property type="term" value="C:Golgi transport complex"/>
    <property type="evidence" value="ECO:0007669"/>
    <property type="project" value="UniProtKB-UniRule"/>
</dbReference>
<dbReference type="PANTHER" id="PTHR21506:SF0">
    <property type="entry name" value="CONSERVED OLIGOMERIC GOLGI COMPLEX SUBUNIT 6"/>
    <property type="match status" value="1"/>
</dbReference>
<gene>
    <name evidence="13" type="ORF">PPROV_000181900</name>
</gene>
<evidence type="ECO:0000259" key="11">
    <source>
        <dbReference type="Pfam" id="PF06419"/>
    </source>
</evidence>
<keyword evidence="5 9" id="KW-0653">Protein transport</keyword>
<comment type="subunit">
    <text evidence="9">Component of the conserved oligomeric Golgi complex.</text>
</comment>
<keyword evidence="7 9" id="KW-0472">Membrane</keyword>
<evidence type="ECO:0000256" key="1">
    <source>
        <dbReference type="ARBA" id="ARBA00004395"/>
    </source>
</evidence>
<accession>A0A830H7M1</accession>
<comment type="function">
    <text evidence="9">Required for normal Golgi function.</text>
</comment>
<keyword evidence="14" id="KW-1185">Reference proteome</keyword>
<protein>
    <recommendedName>
        <fullName evidence="3 9">Conserved oligomeric Golgi complex subunit 6</fullName>
        <shortName evidence="9">COG complex subunit 6</shortName>
    </recommendedName>
    <alternativeName>
        <fullName evidence="8 9">Component of oligomeric Golgi complex 6</fullName>
    </alternativeName>
</protein>
<evidence type="ECO:0000256" key="2">
    <source>
        <dbReference type="ARBA" id="ARBA00011023"/>
    </source>
</evidence>
<keyword evidence="6 9" id="KW-0333">Golgi apparatus</keyword>
<evidence type="ECO:0000256" key="7">
    <source>
        <dbReference type="ARBA" id="ARBA00023136"/>
    </source>
</evidence>
<comment type="similarity">
    <text evidence="2 9">Belongs to the COG6 family.</text>
</comment>
<organism evidence="13 14">
    <name type="scientific">Pycnococcus provasolii</name>
    <dbReference type="NCBI Taxonomy" id="41880"/>
    <lineage>
        <taxon>Eukaryota</taxon>
        <taxon>Viridiplantae</taxon>
        <taxon>Chlorophyta</taxon>
        <taxon>Pseudoscourfieldiophyceae</taxon>
        <taxon>Pseudoscourfieldiales</taxon>
        <taxon>Pycnococcaceae</taxon>
        <taxon>Pycnococcus</taxon>
    </lineage>
</organism>
<dbReference type="GO" id="GO:0015031">
    <property type="term" value="P:protein transport"/>
    <property type="evidence" value="ECO:0007669"/>
    <property type="project" value="UniProtKB-KW"/>
</dbReference>
<dbReference type="PANTHER" id="PTHR21506">
    <property type="entry name" value="COMPONENT OF OLIGOMERIC GOLGI COMPLEX 6"/>
    <property type="match status" value="1"/>
</dbReference>
<evidence type="ECO:0000313" key="13">
    <source>
        <dbReference type="EMBL" id="GHP03064.1"/>
    </source>
</evidence>
<evidence type="ECO:0000313" key="14">
    <source>
        <dbReference type="Proteomes" id="UP000660262"/>
    </source>
</evidence>
<dbReference type="Pfam" id="PF06419">
    <property type="entry name" value="COG6_N"/>
    <property type="match status" value="1"/>
</dbReference>
<dbReference type="Pfam" id="PF20653">
    <property type="entry name" value="COG6_C"/>
    <property type="match status" value="1"/>
</dbReference>
<comment type="subcellular location">
    <subcellularLocation>
        <location evidence="1 9">Golgi apparatus membrane</location>
        <topology evidence="1 9">Peripheral membrane protein</topology>
    </subcellularLocation>
</comment>
<dbReference type="InterPro" id="IPR010490">
    <property type="entry name" value="COG6"/>
</dbReference>
<dbReference type="OrthoDB" id="272987at2759"/>
<feature type="domain" description="Conserved Oligomeric Golgi complex subunit 6 C-terminal" evidence="12">
    <location>
        <begin position="249"/>
        <end position="724"/>
    </location>
</feature>
<reference evidence="13" key="1">
    <citation type="submission" date="2020-10" db="EMBL/GenBank/DDBJ databases">
        <title>Unveiling of a novel bifunctional photoreceptor, Dualchrome1, isolated from a cosmopolitan green alga.</title>
        <authorList>
            <person name="Suzuki S."/>
            <person name="Kawachi M."/>
        </authorList>
    </citation>
    <scope>NUCLEOTIDE SEQUENCE</scope>
    <source>
        <strain evidence="13">NIES 2893</strain>
    </source>
</reference>
<name>A0A830H7M1_9CHLO</name>
<dbReference type="GO" id="GO:0000139">
    <property type="term" value="C:Golgi membrane"/>
    <property type="evidence" value="ECO:0007669"/>
    <property type="project" value="UniProtKB-SubCell"/>
</dbReference>
<evidence type="ECO:0000256" key="10">
    <source>
        <dbReference type="SAM" id="MobiDB-lite"/>
    </source>
</evidence>
<evidence type="ECO:0000256" key="9">
    <source>
        <dbReference type="RuleBase" id="RU365075"/>
    </source>
</evidence>
<dbReference type="SMART" id="SM01087">
    <property type="entry name" value="COG6"/>
    <property type="match status" value="1"/>
</dbReference>
<dbReference type="EMBL" id="BNJQ01000004">
    <property type="protein sequence ID" value="GHP03064.1"/>
    <property type="molecule type" value="Genomic_DNA"/>
</dbReference>
<evidence type="ECO:0000256" key="4">
    <source>
        <dbReference type="ARBA" id="ARBA00022448"/>
    </source>
</evidence>
<evidence type="ECO:0000256" key="6">
    <source>
        <dbReference type="ARBA" id="ARBA00023034"/>
    </source>
</evidence>
<keyword evidence="4 9" id="KW-0813">Transport</keyword>
<dbReference type="AlphaFoldDB" id="A0A830H7M1"/>
<dbReference type="Proteomes" id="UP000660262">
    <property type="component" value="Unassembled WGS sequence"/>
</dbReference>
<feature type="region of interest" description="Disordered" evidence="10">
    <location>
        <begin position="1"/>
        <end position="56"/>
    </location>
</feature>
<dbReference type="GO" id="GO:0006891">
    <property type="term" value="P:intra-Golgi vesicle-mediated transport"/>
    <property type="evidence" value="ECO:0007669"/>
    <property type="project" value="UniProtKB-UniRule"/>
</dbReference>
<evidence type="ECO:0000256" key="8">
    <source>
        <dbReference type="ARBA" id="ARBA00031348"/>
    </source>
</evidence>
<evidence type="ECO:0000256" key="5">
    <source>
        <dbReference type="ARBA" id="ARBA00022927"/>
    </source>
</evidence>
<evidence type="ECO:0000259" key="12">
    <source>
        <dbReference type="Pfam" id="PF20653"/>
    </source>
</evidence>
<comment type="caution">
    <text evidence="13">The sequence shown here is derived from an EMBL/GenBank/DDBJ whole genome shotgun (WGS) entry which is preliminary data.</text>
</comment>
<evidence type="ECO:0000256" key="3">
    <source>
        <dbReference type="ARBA" id="ARBA00020973"/>
    </source>
</evidence>
<dbReference type="InterPro" id="IPR048368">
    <property type="entry name" value="COG6_N"/>
</dbReference>
<dbReference type="InterPro" id="IPR048369">
    <property type="entry name" value="COG6_C"/>
</dbReference>
<sequence>MRNGPTRNPGPEAQRSGGTEGGNEVFHFFSRSPSHKNQPTMASTSAPSSSSSLPPGLARKVRKCLDMRLEEPSLTSALASSAWLVGNDDDDSSKSTSAGGGTSTPAVFKGVNTSAEAARRALRLGIERRGLEINEDYLRASEAAIQALDALDTEIAEIARACSAVTSSVRETRAQTASLAEAAANLQTELAVNARKTDLVADFLQKYQLTAEEVAALSFDTPGDAFFAALARVRVVHANCRQLLRTHHQRAGLELMDGMAAHQESAYERLCRWLQAGCRALGEVEAPEVSPSLRRAAASLRARPALFQYCVEEVSNVRHSAVFRRFVAALTRGGPDGVPRPIEAHAAEPLRYVGDMLGWLHQAMATERELLDALLVGTNEAGDGEAAAAAEADAEDAEADGAPSPKVALAMALAKVAEGVCRPFQVRVEQSLAPQSGRALTPDSALRMVNLLSFYRSLIGGVLLHEEGSGSSTNPLVASLEKCEATAHSRAMDDLRARGVRLKRSTLAVPRDLSAPPALTEGARIANALVEAQLAAPSTEDKGALDVAIERFDELMLEALRPLMEAVTSAASSVTASSADGAIPARRHTFIANCFDAILRPLELSSLPFTPKAIEELRASRDNSVLETAATAASEALAQSGLDERAKRLAAYGPDDNLASDPALSPATLGEALRGAFRAIGGETPSALETLARGELRDRAGAAFAQAVIEAYAPVYDALSSRLGEAGVAEAAKCATERDVRTVLGV</sequence>
<proteinExistence type="inferred from homology"/>
<feature type="compositionally biased region" description="Low complexity" evidence="10">
    <location>
        <begin position="39"/>
        <end position="55"/>
    </location>
</feature>